<accession>A0A225E1J8</accession>
<organism evidence="1 2">
    <name type="scientific">Fimbriiglobus ruber</name>
    <dbReference type="NCBI Taxonomy" id="1908690"/>
    <lineage>
        <taxon>Bacteria</taxon>
        <taxon>Pseudomonadati</taxon>
        <taxon>Planctomycetota</taxon>
        <taxon>Planctomycetia</taxon>
        <taxon>Gemmatales</taxon>
        <taxon>Gemmataceae</taxon>
        <taxon>Fimbriiglobus</taxon>
    </lineage>
</organism>
<evidence type="ECO:0008006" key="3">
    <source>
        <dbReference type="Google" id="ProtNLM"/>
    </source>
</evidence>
<dbReference type="OrthoDB" id="270411at2"/>
<evidence type="ECO:0000313" key="1">
    <source>
        <dbReference type="EMBL" id="OWK42247.1"/>
    </source>
</evidence>
<dbReference type="AlphaFoldDB" id="A0A225E1J8"/>
<keyword evidence="2" id="KW-1185">Reference proteome</keyword>
<gene>
    <name evidence="1" type="ORF">FRUB_04325</name>
</gene>
<evidence type="ECO:0000313" key="2">
    <source>
        <dbReference type="Proteomes" id="UP000214646"/>
    </source>
</evidence>
<proteinExistence type="predicted"/>
<sequence>MRAAARLAWESDASGQPTRSELAERFGVSLEVVAHALREVKARYERLLRQEVRDQVGSEEEIEADLRALLEPRVMVAR</sequence>
<dbReference type="RefSeq" id="WP_088255441.1">
    <property type="nucleotide sequence ID" value="NZ_NIDE01000005.1"/>
</dbReference>
<dbReference type="Proteomes" id="UP000214646">
    <property type="component" value="Unassembled WGS sequence"/>
</dbReference>
<protein>
    <recommendedName>
        <fullName evidence="3">RNA polymerase sigma-70 region 4 domain-containing protein</fullName>
    </recommendedName>
</protein>
<dbReference type="EMBL" id="NIDE01000005">
    <property type="protein sequence ID" value="OWK42247.1"/>
    <property type="molecule type" value="Genomic_DNA"/>
</dbReference>
<comment type="caution">
    <text evidence="1">The sequence shown here is derived from an EMBL/GenBank/DDBJ whole genome shotgun (WGS) entry which is preliminary data.</text>
</comment>
<name>A0A225E1J8_9BACT</name>
<reference evidence="2" key="1">
    <citation type="submission" date="2017-06" db="EMBL/GenBank/DDBJ databases">
        <title>Genome analysis of Fimbriiglobus ruber SP5, the first member of the order Planctomycetales with confirmed chitinolytic capability.</title>
        <authorList>
            <person name="Ravin N.V."/>
            <person name="Rakitin A.L."/>
            <person name="Ivanova A.A."/>
            <person name="Beletsky A.V."/>
            <person name="Kulichevskaya I.S."/>
            <person name="Mardanov A.V."/>
            <person name="Dedysh S.N."/>
        </authorList>
    </citation>
    <scope>NUCLEOTIDE SEQUENCE [LARGE SCALE GENOMIC DNA]</scope>
    <source>
        <strain evidence="2">SP5</strain>
    </source>
</reference>